<evidence type="ECO:0000256" key="2">
    <source>
        <dbReference type="ARBA" id="ARBA00007430"/>
    </source>
</evidence>
<protein>
    <recommendedName>
        <fullName evidence="10">O-antigen/teichoic acid export membrane protein</fullName>
    </recommendedName>
</protein>
<keyword evidence="9" id="KW-1185">Reference proteome</keyword>
<dbReference type="RefSeq" id="WP_408157399.1">
    <property type="nucleotide sequence ID" value="NZ_JAQQFM010000004.1"/>
</dbReference>
<keyword evidence="3" id="KW-1003">Cell membrane</keyword>
<accession>A0ABW9A9G0</accession>
<evidence type="ECO:0000256" key="7">
    <source>
        <dbReference type="SAM" id="Phobius"/>
    </source>
</evidence>
<dbReference type="PANTHER" id="PTHR30250">
    <property type="entry name" value="PST FAMILY PREDICTED COLANIC ACID TRANSPORTER"/>
    <property type="match status" value="1"/>
</dbReference>
<keyword evidence="5 7" id="KW-1133">Transmembrane helix</keyword>
<name>A0ABW9A9G0_9BURK</name>
<sequence length="404" mass="43382">MLRGAIIAQGIAFAALPVMSRLYSPDAFGTLQSMLSIVTLLLVGSSLRFEIAILSAKRHQLRHIVKACLVLCFVTGALSLVIVTALWFAFPALVLKFGAYVFLIPLTLLLSGLGQVVNNVCLRLKTLSKIANGKIGQSGAYVAVSIGAGAVLPSTLSLVVADACGRAALLIFSVKSEVARFLRALPAMGRRTLAVCRIHRHLPLLSMPSALINVLGSSFTSVMLLAVFHAGEAGNYALIDRALGAPITMLATAQSQAFMSFLANNDADGAPRVKLMEIARFNALVGLVPMIICLFAGPKLVVWILGQDWEVAGRFVQVLAPLYYITFITTPFNMTLVIMGKQGWQLLWDIARLAALALMWLFIIKMKLGSMSAVILFGVISSLLYLIHITLSYVLLSPVAKGRG</sequence>
<organism evidence="8 9">
    <name type="scientific">Herbaspirillum lusitanum</name>
    <dbReference type="NCBI Taxonomy" id="213312"/>
    <lineage>
        <taxon>Bacteria</taxon>
        <taxon>Pseudomonadati</taxon>
        <taxon>Pseudomonadota</taxon>
        <taxon>Betaproteobacteria</taxon>
        <taxon>Burkholderiales</taxon>
        <taxon>Oxalobacteraceae</taxon>
        <taxon>Herbaspirillum</taxon>
    </lineage>
</organism>
<feature type="transmembrane region" description="Helical" evidence="7">
    <location>
        <begin position="97"/>
        <end position="117"/>
    </location>
</feature>
<keyword evidence="6 7" id="KW-0472">Membrane</keyword>
<feature type="transmembrane region" description="Helical" evidence="7">
    <location>
        <begin position="36"/>
        <end position="56"/>
    </location>
</feature>
<reference evidence="8 9" key="1">
    <citation type="journal article" date="2024" name="Chem. Sci.">
        <title>Discovery of megapolipeptins by genome mining of a Burkholderiales bacteria collection.</title>
        <authorList>
            <person name="Paulo B.S."/>
            <person name="Recchia M.J.J."/>
            <person name="Lee S."/>
            <person name="Fergusson C.H."/>
            <person name="Romanowski S.B."/>
            <person name="Hernandez A."/>
            <person name="Krull N."/>
            <person name="Liu D.Y."/>
            <person name="Cavanagh H."/>
            <person name="Bos A."/>
            <person name="Gray C.A."/>
            <person name="Murphy B.T."/>
            <person name="Linington R.G."/>
            <person name="Eustaquio A.S."/>
        </authorList>
    </citation>
    <scope>NUCLEOTIDE SEQUENCE [LARGE SCALE GENOMIC DNA]</scope>
    <source>
        <strain evidence="8 9">RL21-008-BIB-A</strain>
    </source>
</reference>
<feature type="transmembrane region" description="Helical" evidence="7">
    <location>
        <begin position="318"/>
        <end position="339"/>
    </location>
</feature>
<keyword evidence="4 7" id="KW-0812">Transmembrane</keyword>
<evidence type="ECO:0000256" key="1">
    <source>
        <dbReference type="ARBA" id="ARBA00004651"/>
    </source>
</evidence>
<comment type="similarity">
    <text evidence="2">Belongs to the polysaccharide synthase family.</text>
</comment>
<evidence type="ECO:0000256" key="5">
    <source>
        <dbReference type="ARBA" id="ARBA00022989"/>
    </source>
</evidence>
<feature type="transmembrane region" description="Helical" evidence="7">
    <location>
        <begin position="210"/>
        <end position="231"/>
    </location>
</feature>
<dbReference type="EMBL" id="JAQQFM010000004">
    <property type="protein sequence ID" value="MFL9924597.1"/>
    <property type="molecule type" value="Genomic_DNA"/>
</dbReference>
<dbReference type="PANTHER" id="PTHR30250:SF10">
    <property type="entry name" value="LIPOPOLYSACCHARIDE BIOSYNTHESIS PROTEIN WZXC"/>
    <property type="match status" value="1"/>
</dbReference>
<dbReference type="InterPro" id="IPR050833">
    <property type="entry name" value="Poly_Biosynth_Transport"/>
</dbReference>
<feature type="transmembrane region" description="Helical" evidence="7">
    <location>
        <begin position="138"/>
        <end position="161"/>
    </location>
</feature>
<feature type="transmembrane region" description="Helical" evidence="7">
    <location>
        <begin position="284"/>
        <end position="306"/>
    </location>
</feature>
<evidence type="ECO:0000256" key="4">
    <source>
        <dbReference type="ARBA" id="ARBA00022692"/>
    </source>
</evidence>
<feature type="transmembrane region" description="Helical" evidence="7">
    <location>
        <begin position="346"/>
        <end position="364"/>
    </location>
</feature>
<evidence type="ECO:0000256" key="6">
    <source>
        <dbReference type="ARBA" id="ARBA00023136"/>
    </source>
</evidence>
<evidence type="ECO:0000313" key="8">
    <source>
        <dbReference type="EMBL" id="MFL9924597.1"/>
    </source>
</evidence>
<evidence type="ECO:0000256" key="3">
    <source>
        <dbReference type="ARBA" id="ARBA00022475"/>
    </source>
</evidence>
<feature type="transmembrane region" description="Helical" evidence="7">
    <location>
        <begin position="370"/>
        <end position="396"/>
    </location>
</feature>
<comment type="subcellular location">
    <subcellularLocation>
        <location evidence="1">Cell membrane</location>
        <topology evidence="1">Multi-pass membrane protein</topology>
    </subcellularLocation>
</comment>
<evidence type="ECO:0008006" key="10">
    <source>
        <dbReference type="Google" id="ProtNLM"/>
    </source>
</evidence>
<feature type="transmembrane region" description="Helical" evidence="7">
    <location>
        <begin position="68"/>
        <end position="91"/>
    </location>
</feature>
<gene>
    <name evidence="8" type="ORF">PQR62_09995</name>
</gene>
<dbReference type="Proteomes" id="UP001629246">
    <property type="component" value="Unassembled WGS sequence"/>
</dbReference>
<proteinExistence type="inferred from homology"/>
<evidence type="ECO:0000313" key="9">
    <source>
        <dbReference type="Proteomes" id="UP001629246"/>
    </source>
</evidence>
<comment type="caution">
    <text evidence="8">The sequence shown here is derived from an EMBL/GenBank/DDBJ whole genome shotgun (WGS) entry which is preliminary data.</text>
</comment>